<name>A0A433Q3W4_9FUNG</name>
<feature type="compositionally biased region" description="Polar residues" evidence="1">
    <location>
        <begin position="121"/>
        <end position="141"/>
    </location>
</feature>
<reference evidence="2 3" key="1">
    <citation type="journal article" date="2018" name="New Phytol.">
        <title>Phylogenomics of Endogonaceae and evolution of mycorrhizas within Mucoromycota.</title>
        <authorList>
            <person name="Chang Y."/>
            <person name="Desiro A."/>
            <person name="Na H."/>
            <person name="Sandor L."/>
            <person name="Lipzen A."/>
            <person name="Clum A."/>
            <person name="Barry K."/>
            <person name="Grigoriev I.V."/>
            <person name="Martin F.M."/>
            <person name="Stajich J.E."/>
            <person name="Smith M.E."/>
            <person name="Bonito G."/>
            <person name="Spatafora J.W."/>
        </authorList>
    </citation>
    <scope>NUCLEOTIDE SEQUENCE [LARGE SCALE GENOMIC DNA]</scope>
    <source>
        <strain evidence="2 3">AD002</strain>
    </source>
</reference>
<dbReference type="Proteomes" id="UP000274822">
    <property type="component" value="Unassembled WGS sequence"/>
</dbReference>
<keyword evidence="3" id="KW-1185">Reference proteome</keyword>
<evidence type="ECO:0000313" key="2">
    <source>
        <dbReference type="EMBL" id="RUS24495.1"/>
    </source>
</evidence>
<comment type="caution">
    <text evidence="2">The sequence shown here is derived from an EMBL/GenBank/DDBJ whole genome shotgun (WGS) entry which is preliminary data.</text>
</comment>
<evidence type="ECO:0000313" key="3">
    <source>
        <dbReference type="Proteomes" id="UP000274822"/>
    </source>
</evidence>
<feature type="region of interest" description="Disordered" evidence="1">
    <location>
        <begin position="102"/>
        <end position="177"/>
    </location>
</feature>
<gene>
    <name evidence="2" type="ORF">BC938DRAFT_473501</name>
</gene>
<protein>
    <submittedName>
        <fullName evidence="2">Uncharacterized protein</fullName>
    </submittedName>
</protein>
<proteinExistence type="predicted"/>
<organism evidence="2 3">
    <name type="scientific">Jimgerdemannia flammicorona</name>
    <dbReference type="NCBI Taxonomy" id="994334"/>
    <lineage>
        <taxon>Eukaryota</taxon>
        <taxon>Fungi</taxon>
        <taxon>Fungi incertae sedis</taxon>
        <taxon>Mucoromycota</taxon>
        <taxon>Mucoromycotina</taxon>
        <taxon>Endogonomycetes</taxon>
        <taxon>Endogonales</taxon>
        <taxon>Endogonaceae</taxon>
        <taxon>Jimgerdemannia</taxon>
    </lineage>
</organism>
<sequence>MTMTSELDKILRELEKEVGTYPQMDTKESANLFSSNNVLTPFFLSDLLYLAPSPPSQQRVHTATKKATLSPPNIATYGPAHPTATRHEKTRAAPSIVPTTHARAPVAPSTSFRRHPHPTIAITSHPSSLGTRNTHRTTLSPPFSPASRALQPRLRRWTPHPPTTTTNLPPTPQPTQC</sequence>
<dbReference type="AlphaFoldDB" id="A0A433Q3W4"/>
<accession>A0A433Q3W4</accession>
<dbReference type="EMBL" id="RBNJ01015842">
    <property type="protein sequence ID" value="RUS24495.1"/>
    <property type="molecule type" value="Genomic_DNA"/>
</dbReference>
<evidence type="ECO:0000256" key="1">
    <source>
        <dbReference type="SAM" id="MobiDB-lite"/>
    </source>
</evidence>